<name>A0AAW2X9F6_9LAMI</name>
<protein>
    <recommendedName>
        <fullName evidence="2">Reverse transcriptase domain-containing protein</fullName>
    </recommendedName>
</protein>
<reference evidence="1" key="1">
    <citation type="submission" date="2020-06" db="EMBL/GenBank/DDBJ databases">
        <authorList>
            <person name="Li T."/>
            <person name="Hu X."/>
            <person name="Zhang T."/>
            <person name="Song X."/>
            <person name="Zhang H."/>
            <person name="Dai N."/>
            <person name="Sheng W."/>
            <person name="Hou X."/>
            <person name="Wei L."/>
        </authorList>
    </citation>
    <scope>NUCLEOTIDE SEQUENCE</scope>
    <source>
        <strain evidence="1">KEN1</strain>
        <tissue evidence="1">Leaf</tissue>
    </source>
</reference>
<evidence type="ECO:0000313" key="1">
    <source>
        <dbReference type="EMBL" id="KAL0449581.1"/>
    </source>
</evidence>
<organism evidence="1">
    <name type="scientific">Sesamum latifolium</name>
    <dbReference type="NCBI Taxonomy" id="2727402"/>
    <lineage>
        <taxon>Eukaryota</taxon>
        <taxon>Viridiplantae</taxon>
        <taxon>Streptophyta</taxon>
        <taxon>Embryophyta</taxon>
        <taxon>Tracheophyta</taxon>
        <taxon>Spermatophyta</taxon>
        <taxon>Magnoliopsida</taxon>
        <taxon>eudicotyledons</taxon>
        <taxon>Gunneridae</taxon>
        <taxon>Pentapetalae</taxon>
        <taxon>asterids</taxon>
        <taxon>lamiids</taxon>
        <taxon>Lamiales</taxon>
        <taxon>Pedaliaceae</taxon>
        <taxon>Sesamum</taxon>
    </lineage>
</organism>
<evidence type="ECO:0008006" key="2">
    <source>
        <dbReference type="Google" id="ProtNLM"/>
    </source>
</evidence>
<dbReference type="InterPro" id="IPR052343">
    <property type="entry name" value="Retrotransposon-Effector_Assoc"/>
</dbReference>
<proteinExistence type="predicted"/>
<dbReference type="AlphaFoldDB" id="A0AAW2X9F6"/>
<dbReference type="PANTHER" id="PTHR46890:SF48">
    <property type="entry name" value="RNA-DIRECTED DNA POLYMERASE"/>
    <property type="match status" value="1"/>
</dbReference>
<sequence length="205" mass="23172">MEENQEFTNPDQVKNLQLHTSKTYSHAIRSEECPRLPISIPPSLRGNHRNICNLPTDKEIKDTVFSIDKDSIAGPNGFSSAFYQACWEFIATDINEAVKDFFCGTPMRRNFTATTIVLIPKVDSPQTWNDFRPISLCNVTNKILSKLLYNKLSQTLPDLISPSQSGFVPGRLIGDNILMAQVRGTFLRYVRSMGILTMRMKILKG</sequence>
<reference evidence="1" key="2">
    <citation type="journal article" date="2024" name="Plant">
        <title>Genomic evolution and insights into agronomic trait innovations of Sesamum species.</title>
        <authorList>
            <person name="Miao H."/>
            <person name="Wang L."/>
            <person name="Qu L."/>
            <person name="Liu H."/>
            <person name="Sun Y."/>
            <person name="Le M."/>
            <person name="Wang Q."/>
            <person name="Wei S."/>
            <person name="Zheng Y."/>
            <person name="Lin W."/>
            <person name="Duan Y."/>
            <person name="Cao H."/>
            <person name="Xiong S."/>
            <person name="Wang X."/>
            <person name="Wei L."/>
            <person name="Li C."/>
            <person name="Ma Q."/>
            <person name="Ju M."/>
            <person name="Zhao R."/>
            <person name="Li G."/>
            <person name="Mu C."/>
            <person name="Tian Q."/>
            <person name="Mei H."/>
            <person name="Zhang T."/>
            <person name="Gao T."/>
            <person name="Zhang H."/>
        </authorList>
    </citation>
    <scope>NUCLEOTIDE SEQUENCE</scope>
    <source>
        <strain evidence="1">KEN1</strain>
    </source>
</reference>
<accession>A0AAW2X9F6</accession>
<dbReference type="PANTHER" id="PTHR46890">
    <property type="entry name" value="NON-LTR RETROLELEMENT REVERSE TRANSCRIPTASE-LIKE PROTEIN-RELATED"/>
    <property type="match status" value="1"/>
</dbReference>
<gene>
    <name evidence="1" type="ORF">Slati_1514500</name>
</gene>
<dbReference type="EMBL" id="JACGWN010000005">
    <property type="protein sequence ID" value="KAL0449581.1"/>
    <property type="molecule type" value="Genomic_DNA"/>
</dbReference>
<comment type="caution">
    <text evidence="1">The sequence shown here is derived from an EMBL/GenBank/DDBJ whole genome shotgun (WGS) entry which is preliminary data.</text>
</comment>